<dbReference type="Gene3D" id="2.30.30.140">
    <property type="match status" value="1"/>
</dbReference>
<dbReference type="GO" id="GO:0005506">
    <property type="term" value="F:iron ion binding"/>
    <property type="evidence" value="ECO:0007669"/>
    <property type="project" value="TreeGrafter"/>
</dbReference>
<dbReference type="PANTHER" id="PTHR35177:SF2">
    <property type="entry name" value="HYDROGENASE MATURATION FACTOR HYBG"/>
    <property type="match status" value="1"/>
</dbReference>
<dbReference type="AlphaFoldDB" id="A0A369WDU6"/>
<keyword evidence="3" id="KW-1185">Reference proteome</keyword>
<reference evidence="2 3" key="1">
    <citation type="submission" date="2018-07" db="EMBL/GenBank/DDBJ databases">
        <title>Motiliproteus coralliicola sp. nov., a bacterium isolated from Coral.</title>
        <authorList>
            <person name="Wang G."/>
        </authorList>
    </citation>
    <scope>NUCLEOTIDE SEQUENCE [LARGE SCALE GENOMIC DNA]</scope>
    <source>
        <strain evidence="2 3">C34</strain>
    </source>
</reference>
<evidence type="ECO:0000313" key="2">
    <source>
        <dbReference type="EMBL" id="RDE19817.1"/>
    </source>
</evidence>
<dbReference type="RefSeq" id="WP_114696162.1">
    <property type="nucleotide sequence ID" value="NZ_QQOH01000003.1"/>
</dbReference>
<sequence length="79" mass="8714">MCIGIPSRVIALNDQMATVEAMGEQRDVSLILMPEAVELGDYLLIQVGNFAVEKIEPERAREALEYLREVAEQAGLQPA</sequence>
<dbReference type="NCBIfam" id="TIGR00074">
    <property type="entry name" value="hypC_hupF"/>
    <property type="match status" value="1"/>
</dbReference>
<comment type="caution">
    <text evidence="2">The sequence shown here is derived from an EMBL/GenBank/DDBJ whole genome shotgun (WGS) entry which is preliminary data.</text>
</comment>
<evidence type="ECO:0000313" key="3">
    <source>
        <dbReference type="Proteomes" id="UP000253769"/>
    </source>
</evidence>
<dbReference type="SUPFAM" id="SSF159127">
    <property type="entry name" value="HupF/HypC-like"/>
    <property type="match status" value="1"/>
</dbReference>
<dbReference type="EMBL" id="QQOH01000003">
    <property type="protein sequence ID" value="RDE19817.1"/>
    <property type="molecule type" value="Genomic_DNA"/>
</dbReference>
<dbReference type="Proteomes" id="UP000253769">
    <property type="component" value="Unassembled WGS sequence"/>
</dbReference>
<dbReference type="OrthoDB" id="9806017at2"/>
<organism evidence="2 3">
    <name type="scientific">Motiliproteus coralliicola</name>
    <dbReference type="NCBI Taxonomy" id="2283196"/>
    <lineage>
        <taxon>Bacteria</taxon>
        <taxon>Pseudomonadati</taxon>
        <taxon>Pseudomonadota</taxon>
        <taxon>Gammaproteobacteria</taxon>
        <taxon>Oceanospirillales</taxon>
        <taxon>Oceanospirillaceae</taxon>
        <taxon>Motiliproteus</taxon>
    </lineage>
</organism>
<dbReference type="InterPro" id="IPR001109">
    <property type="entry name" value="Hydrogenase_HupF/HypC"/>
</dbReference>
<dbReference type="PROSITE" id="PS01097">
    <property type="entry name" value="HUPF_HYPC"/>
    <property type="match status" value="1"/>
</dbReference>
<name>A0A369WDU6_9GAMM</name>
<dbReference type="Pfam" id="PF01455">
    <property type="entry name" value="HupF_HypC"/>
    <property type="match status" value="1"/>
</dbReference>
<dbReference type="PANTHER" id="PTHR35177">
    <property type="entry name" value="HYDROGENASE MATURATION FACTOR HYBG"/>
    <property type="match status" value="1"/>
</dbReference>
<dbReference type="PRINTS" id="PR00445">
    <property type="entry name" value="HUPFHYPC"/>
</dbReference>
<dbReference type="GO" id="GO:1902670">
    <property type="term" value="F:carbon dioxide binding"/>
    <property type="evidence" value="ECO:0007669"/>
    <property type="project" value="TreeGrafter"/>
</dbReference>
<dbReference type="GO" id="GO:0051604">
    <property type="term" value="P:protein maturation"/>
    <property type="evidence" value="ECO:0007669"/>
    <property type="project" value="TreeGrafter"/>
</dbReference>
<protein>
    <submittedName>
        <fullName evidence="2">HypC/HybG/HupF family hydrogenase formation chaperone</fullName>
    </submittedName>
</protein>
<dbReference type="InterPro" id="IPR019812">
    <property type="entry name" value="Hydgase_assmbl_chp_CS"/>
</dbReference>
<evidence type="ECO:0000256" key="1">
    <source>
        <dbReference type="ARBA" id="ARBA00006018"/>
    </source>
</evidence>
<comment type="similarity">
    <text evidence="1">Belongs to the HupF/HypC family.</text>
</comment>
<gene>
    <name evidence="2" type="ORF">DV711_13165</name>
</gene>
<accession>A0A369WDU6</accession>
<proteinExistence type="inferred from homology"/>